<name>A0A1I3YRF3_9HYPH</name>
<proteinExistence type="predicted"/>
<feature type="signal peptide" evidence="1">
    <location>
        <begin position="1"/>
        <end position="25"/>
    </location>
</feature>
<keyword evidence="1" id="KW-0732">Signal</keyword>
<gene>
    <name evidence="2" type="ORF">SAMN04488518_104180</name>
</gene>
<reference evidence="2 3" key="1">
    <citation type="submission" date="2016-10" db="EMBL/GenBank/DDBJ databases">
        <authorList>
            <person name="Varghese N."/>
            <person name="Submissions S."/>
        </authorList>
    </citation>
    <scope>NUCLEOTIDE SEQUENCE [LARGE SCALE GENOMIC DNA]</scope>
    <source>
        <strain evidence="2 3">DSM 16392</strain>
    </source>
</reference>
<accession>A0A1I3YRF3</accession>
<organism evidence="2 3">
    <name type="scientific">Pseudovibrio ascidiaceicola</name>
    <dbReference type="NCBI Taxonomy" id="285279"/>
    <lineage>
        <taxon>Bacteria</taxon>
        <taxon>Pseudomonadati</taxon>
        <taxon>Pseudomonadota</taxon>
        <taxon>Alphaproteobacteria</taxon>
        <taxon>Hyphomicrobiales</taxon>
        <taxon>Stappiaceae</taxon>
        <taxon>Pseudovibrio</taxon>
    </lineage>
</organism>
<evidence type="ECO:0008006" key="4">
    <source>
        <dbReference type="Google" id="ProtNLM"/>
    </source>
</evidence>
<evidence type="ECO:0000256" key="1">
    <source>
        <dbReference type="SAM" id="SignalP"/>
    </source>
</evidence>
<dbReference type="EMBL" id="FOSK01000004">
    <property type="protein sequence ID" value="SFK34340.1"/>
    <property type="molecule type" value="Genomic_DNA"/>
</dbReference>
<evidence type="ECO:0000313" key="2">
    <source>
        <dbReference type="EMBL" id="SFK34340.1"/>
    </source>
</evidence>
<comment type="caution">
    <text evidence="2">The sequence shown here is derived from an EMBL/GenBank/DDBJ whole genome shotgun (WGS) entry which is preliminary data.</text>
</comment>
<sequence>MNKLVKLFSLALAALWITQITAAEAANTTKEPVIALQLNKAESTQNGCRVSLLVRNHLKDEINQLALDLVVFDSTGGISDFLSMKTGRLPSGKTRVQQYDLPSSSCADISSLLINDVSQCEGAENVSPASCLDSLNVSSRAAIELTL</sequence>
<protein>
    <recommendedName>
        <fullName evidence="4">Tat pathway signal sequence domain protein</fullName>
    </recommendedName>
</protein>
<feature type="chain" id="PRO_5046607254" description="Tat pathway signal sequence domain protein" evidence="1">
    <location>
        <begin position="26"/>
        <end position="147"/>
    </location>
</feature>
<evidence type="ECO:0000313" key="3">
    <source>
        <dbReference type="Proteomes" id="UP000199598"/>
    </source>
</evidence>
<dbReference type="RefSeq" id="WP_063295202.1">
    <property type="nucleotide sequence ID" value="NZ_FOSK01000004.1"/>
</dbReference>
<keyword evidence="3" id="KW-1185">Reference proteome</keyword>
<dbReference type="Proteomes" id="UP000199598">
    <property type="component" value="Unassembled WGS sequence"/>
</dbReference>